<dbReference type="PANTHER" id="PTHR35910:SF6">
    <property type="entry name" value="2EXR DOMAIN-CONTAINING PROTEIN"/>
    <property type="match status" value="1"/>
</dbReference>
<dbReference type="AlphaFoldDB" id="W9CLV7"/>
<comment type="caution">
    <text evidence="2">The sequence shown here is derived from an EMBL/GenBank/DDBJ whole genome shotgun (WGS) entry which is preliminary data.</text>
</comment>
<proteinExistence type="predicted"/>
<dbReference type="PANTHER" id="PTHR35910">
    <property type="entry name" value="2EXR DOMAIN-CONTAINING PROTEIN"/>
    <property type="match status" value="1"/>
</dbReference>
<evidence type="ECO:0000259" key="1">
    <source>
        <dbReference type="Pfam" id="PF20150"/>
    </source>
</evidence>
<sequence>MDSFQDLTRMEVDVEVEDTPSTQQLTEFPLFSQLPTELRLKIWGFTRVPRLLEEKHCRKDKYLDEYGQPVSRPNYPLNIVLTVPALNVCRESRAELTSSYQSIAFTEEHCRRLWVSQEGDGSLKPKVLFNPDQDILHYDSLRSRSDSSLASLRSENALDWLYAQEERPWVIFFQFIKKIQVTPRVFIDQTSIDRGLGHNADFESQDPTEREPMLFTYFQFDRLEQFIVQDFDCKFPHQLDCEEQRYQWRRVLDDMFRNEVKYDNTRIGVDDGDYRIPELIIHPGKKIKSPCEDCVAARKQAKTRRIRGIRSDRV</sequence>
<feature type="domain" description="2EXR" evidence="1">
    <location>
        <begin position="28"/>
        <end position="136"/>
    </location>
</feature>
<evidence type="ECO:0000313" key="3">
    <source>
        <dbReference type="Proteomes" id="UP000019487"/>
    </source>
</evidence>
<protein>
    <recommendedName>
        <fullName evidence="1">2EXR domain-containing protein</fullName>
    </recommendedName>
</protein>
<reference evidence="2 3" key="1">
    <citation type="journal article" date="2014" name="Genome Announc.">
        <title>Draft genome sequence of Sclerotinia borealis, a psychrophilic plant pathogenic fungus.</title>
        <authorList>
            <person name="Mardanov A.V."/>
            <person name="Beletsky A.V."/>
            <person name="Kadnikov V.V."/>
            <person name="Ignatov A.N."/>
            <person name="Ravin N.V."/>
        </authorList>
    </citation>
    <scope>NUCLEOTIDE SEQUENCE [LARGE SCALE GENOMIC DNA]</scope>
    <source>
        <strain evidence="3">F-4157</strain>
    </source>
</reference>
<dbReference type="OrthoDB" id="3535554at2759"/>
<dbReference type="Proteomes" id="UP000019487">
    <property type="component" value="Unassembled WGS sequence"/>
</dbReference>
<evidence type="ECO:0000313" key="2">
    <source>
        <dbReference type="EMBL" id="ESZ95505.1"/>
    </source>
</evidence>
<dbReference type="Pfam" id="PF20150">
    <property type="entry name" value="2EXR"/>
    <property type="match status" value="1"/>
</dbReference>
<dbReference type="InterPro" id="IPR045518">
    <property type="entry name" value="2EXR"/>
</dbReference>
<name>W9CLV7_SCLBF</name>
<dbReference type="EMBL" id="AYSA01000183">
    <property type="protein sequence ID" value="ESZ95505.1"/>
    <property type="molecule type" value="Genomic_DNA"/>
</dbReference>
<keyword evidence="3" id="KW-1185">Reference proteome</keyword>
<gene>
    <name evidence="2" type="ORF">SBOR_4090</name>
</gene>
<organism evidence="2 3">
    <name type="scientific">Sclerotinia borealis (strain F-4128)</name>
    <dbReference type="NCBI Taxonomy" id="1432307"/>
    <lineage>
        <taxon>Eukaryota</taxon>
        <taxon>Fungi</taxon>
        <taxon>Dikarya</taxon>
        <taxon>Ascomycota</taxon>
        <taxon>Pezizomycotina</taxon>
        <taxon>Leotiomycetes</taxon>
        <taxon>Helotiales</taxon>
        <taxon>Sclerotiniaceae</taxon>
        <taxon>Sclerotinia</taxon>
    </lineage>
</organism>
<dbReference type="HOGENOM" id="CLU_076419_0_0_1"/>
<accession>W9CLV7</accession>